<keyword evidence="7 9" id="KW-0472">Membrane</keyword>
<sequence length="555" mass="60943">MDPNGGDVIPHRQVALHCAASVVLLWMAGPPTQWWPLALVAIVPWLKLILMTGRLDRRGKWIIVAVSTLYWMVSLQGLRHAHPAIYVGWFALSAYLAVYHLLFIWLARRLIERKIGLQIAAPLAWMTTELVRNYLLSGISVLMLGHAMADVPAMIQIADLVGTYGVGWVVMVVNVAVVCVFSFWKGKVDRKSAITAIGIAIVYVVATLGYASYRLAEPTGKELATFLLLQRNEEVDYLQSQERELEIFEAYAKQAVEAVKRSEQTIDAVVWPESMFSGGAAWMVAADDMVVPAEAEMPAAEFAASIKEQQAYIERRARYLGELMIEGGIENDIQEKPPAFIAGCGVISFGENPESYSGVLHVDSSGNVASWYGKMHLVMFGEYIPILPWIPGANSLMPPGMGLATGEQPGRMPVGDTLVSPNICIETAVERVTGAQVHWPGLPSPDVVVTVTNDGWFDDSSLIEHHLRCVQLVAVGVRRPILSSANNGPTAWVDDRGAIVDRLERGENGQVIAKPTQNTRTSFYARIGDWPMRLLGLLTIVLAFVPGQRFTSTKA</sequence>
<keyword evidence="12" id="KW-1185">Reference proteome</keyword>
<dbReference type="InterPro" id="IPR045378">
    <property type="entry name" value="LNT_N"/>
</dbReference>
<name>A0A5B1CCG6_9BACT</name>
<dbReference type="Proteomes" id="UP000322699">
    <property type="component" value="Unassembled WGS sequence"/>
</dbReference>
<evidence type="ECO:0000256" key="3">
    <source>
        <dbReference type="ARBA" id="ARBA00022475"/>
    </source>
</evidence>
<comment type="function">
    <text evidence="9">Catalyzes the phospholipid dependent N-acylation of the N-terminal cysteine of apolipoprotein, the last step in lipoprotein maturation.</text>
</comment>
<dbReference type="PANTHER" id="PTHR38686:SF1">
    <property type="entry name" value="APOLIPOPROTEIN N-ACYLTRANSFERASE"/>
    <property type="match status" value="1"/>
</dbReference>
<dbReference type="Pfam" id="PF00795">
    <property type="entry name" value="CN_hydrolase"/>
    <property type="match status" value="1"/>
</dbReference>
<keyword evidence="8 9" id="KW-0012">Acyltransferase</keyword>
<feature type="transmembrane region" description="Helical" evidence="9">
    <location>
        <begin position="134"/>
        <end position="155"/>
    </location>
</feature>
<keyword evidence="3 9" id="KW-1003">Cell membrane</keyword>
<dbReference type="PROSITE" id="PS50263">
    <property type="entry name" value="CN_HYDROLASE"/>
    <property type="match status" value="1"/>
</dbReference>
<feature type="transmembrane region" description="Helical" evidence="9">
    <location>
        <begin position="161"/>
        <end position="181"/>
    </location>
</feature>
<protein>
    <recommendedName>
        <fullName evidence="9">Apolipoprotein N-acyltransferase</fullName>
        <shortName evidence="9">ALP N-acyltransferase</shortName>
        <ecNumber evidence="9">2.3.1.269</ecNumber>
    </recommendedName>
</protein>
<dbReference type="HAMAP" id="MF_01148">
    <property type="entry name" value="Lnt"/>
    <property type="match status" value="1"/>
</dbReference>
<gene>
    <name evidence="11" type="primary">lnt_1</name>
    <name evidence="9" type="synonym">lnt</name>
    <name evidence="11" type="ORF">LF1_13510</name>
</gene>
<dbReference type="Pfam" id="PF20154">
    <property type="entry name" value="LNT_N"/>
    <property type="match status" value="1"/>
</dbReference>
<feature type="transmembrane region" description="Helical" evidence="9">
    <location>
        <begin position="61"/>
        <end position="78"/>
    </location>
</feature>
<dbReference type="GO" id="GO:0042158">
    <property type="term" value="P:lipoprotein biosynthetic process"/>
    <property type="evidence" value="ECO:0007669"/>
    <property type="project" value="UniProtKB-UniRule"/>
</dbReference>
<evidence type="ECO:0000256" key="1">
    <source>
        <dbReference type="ARBA" id="ARBA00004651"/>
    </source>
</evidence>
<feature type="transmembrane region" description="Helical" evidence="9">
    <location>
        <begin position="84"/>
        <end position="107"/>
    </location>
</feature>
<evidence type="ECO:0000313" key="12">
    <source>
        <dbReference type="Proteomes" id="UP000322699"/>
    </source>
</evidence>
<evidence type="ECO:0000313" key="11">
    <source>
        <dbReference type="EMBL" id="KAA1258827.1"/>
    </source>
</evidence>
<comment type="similarity">
    <text evidence="2 9">Belongs to the CN hydrolase family. Apolipoprotein N-acyltransferase subfamily.</text>
</comment>
<evidence type="ECO:0000256" key="7">
    <source>
        <dbReference type="ARBA" id="ARBA00023136"/>
    </source>
</evidence>
<evidence type="ECO:0000256" key="9">
    <source>
        <dbReference type="HAMAP-Rule" id="MF_01148"/>
    </source>
</evidence>
<dbReference type="NCBIfam" id="TIGR00546">
    <property type="entry name" value="lnt"/>
    <property type="match status" value="1"/>
</dbReference>
<keyword evidence="11" id="KW-0449">Lipoprotein</keyword>
<accession>A0A5B1CCG6</accession>
<dbReference type="InterPro" id="IPR003010">
    <property type="entry name" value="C-N_Hydrolase"/>
</dbReference>
<comment type="caution">
    <text evidence="11">The sequence shown here is derived from an EMBL/GenBank/DDBJ whole genome shotgun (WGS) entry which is preliminary data.</text>
</comment>
<proteinExistence type="inferred from homology"/>
<evidence type="ECO:0000256" key="8">
    <source>
        <dbReference type="ARBA" id="ARBA00023315"/>
    </source>
</evidence>
<dbReference type="UniPathway" id="UPA00666"/>
<comment type="subcellular location">
    <subcellularLocation>
        <location evidence="1 9">Cell membrane</location>
        <topology evidence="1 9">Multi-pass membrane protein</topology>
    </subcellularLocation>
</comment>
<dbReference type="GO" id="GO:0016410">
    <property type="term" value="F:N-acyltransferase activity"/>
    <property type="evidence" value="ECO:0007669"/>
    <property type="project" value="UniProtKB-UniRule"/>
</dbReference>
<dbReference type="AlphaFoldDB" id="A0A5B1CCG6"/>
<dbReference type="GO" id="GO:0005886">
    <property type="term" value="C:plasma membrane"/>
    <property type="evidence" value="ECO:0007669"/>
    <property type="project" value="UniProtKB-SubCell"/>
</dbReference>
<evidence type="ECO:0000256" key="5">
    <source>
        <dbReference type="ARBA" id="ARBA00022692"/>
    </source>
</evidence>
<dbReference type="SUPFAM" id="SSF56317">
    <property type="entry name" value="Carbon-nitrogen hydrolase"/>
    <property type="match status" value="1"/>
</dbReference>
<evidence type="ECO:0000256" key="2">
    <source>
        <dbReference type="ARBA" id="ARBA00010065"/>
    </source>
</evidence>
<feature type="transmembrane region" description="Helical" evidence="9">
    <location>
        <begin position="33"/>
        <end position="49"/>
    </location>
</feature>
<dbReference type="InterPro" id="IPR036526">
    <property type="entry name" value="C-N_Hydrolase_sf"/>
</dbReference>
<evidence type="ECO:0000256" key="6">
    <source>
        <dbReference type="ARBA" id="ARBA00022989"/>
    </source>
</evidence>
<comment type="catalytic activity">
    <reaction evidence="9">
        <text>N-terminal S-1,2-diacyl-sn-glyceryl-L-cysteinyl-[lipoprotein] + a glycerophospholipid = N-acyl-S-1,2-diacyl-sn-glyceryl-L-cysteinyl-[lipoprotein] + a 2-acyl-sn-glycero-3-phospholipid + H(+)</text>
        <dbReference type="Rhea" id="RHEA:48228"/>
        <dbReference type="Rhea" id="RHEA-COMP:14681"/>
        <dbReference type="Rhea" id="RHEA-COMP:14684"/>
        <dbReference type="ChEBI" id="CHEBI:15378"/>
        <dbReference type="ChEBI" id="CHEBI:136912"/>
        <dbReference type="ChEBI" id="CHEBI:140656"/>
        <dbReference type="ChEBI" id="CHEBI:140657"/>
        <dbReference type="ChEBI" id="CHEBI:140660"/>
        <dbReference type="EC" id="2.3.1.269"/>
    </reaction>
</comment>
<feature type="transmembrane region" description="Helical" evidence="9">
    <location>
        <begin position="193"/>
        <end position="213"/>
    </location>
</feature>
<feature type="domain" description="CN hydrolase" evidence="10">
    <location>
        <begin position="233"/>
        <end position="517"/>
    </location>
</feature>
<dbReference type="EC" id="2.3.1.269" evidence="9"/>
<comment type="pathway">
    <text evidence="9">Protein modification; lipoprotein biosynthesis (N-acyl transfer).</text>
</comment>
<reference evidence="11 12" key="1">
    <citation type="submission" date="2019-08" db="EMBL/GenBank/DDBJ databases">
        <title>Deep-cultivation of Planctomycetes and their phenomic and genomic characterization uncovers novel biology.</title>
        <authorList>
            <person name="Wiegand S."/>
            <person name="Jogler M."/>
            <person name="Boedeker C."/>
            <person name="Pinto D."/>
            <person name="Vollmers J."/>
            <person name="Rivas-Marin E."/>
            <person name="Kohn T."/>
            <person name="Peeters S.H."/>
            <person name="Heuer A."/>
            <person name="Rast P."/>
            <person name="Oberbeckmann S."/>
            <person name="Bunk B."/>
            <person name="Jeske O."/>
            <person name="Meyerdierks A."/>
            <person name="Storesund J.E."/>
            <person name="Kallscheuer N."/>
            <person name="Luecker S."/>
            <person name="Lage O.M."/>
            <person name="Pohl T."/>
            <person name="Merkel B.J."/>
            <person name="Hornburger P."/>
            <person name="Mueller R.-W."/>
            <person name="Bruemmer F."/>
            <person name="Labrenz M."/>
            <person name="Spormann A.M."/>
            <person name="Op Den Camp H."/>
            <person name="Overmann J."/>
            <person name="Amann R."/>
            <person name="Jetten M.S.M."/>
            <person name="Mascher T."/>
            <person name="Medema M.H."/>
            <person name="Devos D.P."/>
            <person name="Kaster A.-K."/>
            <person name="Ovreas L."/>
            <person name="Rohde M."/>
            <person name="Galperin M.Y."/>
            <person name="Jogler C."/>
        </authorList>
    </citation>
    <scope>NUCLEOTIDE SEQUENCE [LARGE SCALE GENOMIC DNA]</scope>
    <source>
        <strain evidence="11 12">LF1</strain>
    </source>
</reference>
<keyword evidence="6 9" id="KW-1133">Transmembrane helix</keyword>
<dbReference type="PANTHER" id="PTHR38686">
    <property type="entry name" value="APOLIPOPROTEIN N-ACYLTRANSFERASE"/>
    <property type="match status" value="1"/>
</dbReference>
<dbReference type="Gene3D" id="3.60.110.10">
    <property type="entry name" value="Carbon-nitrogen hydrolase"/>
    <property type="match status" value="1"/>
</dbReference>
<keyword evidence="4 9" id="KW-0808">Transferase</keyword>
<dbReference type="InterPro" id="IPR004563">
    <property type="entry name" value="Apolipo_AcylTrfase"/>
</dbReference>
<keyword evidence="5 9" id="KW-0812">Transmembrane</keyword>
<dbReference type="EMBL" id="VRLW01000001">
    <property type="protein sequence ID" value="KAA1258827.1"/>
    <property type="molecule type" value="Genomic_DNA"/>
</dbReference>
<organism evidence="11 12">
    <name type="scientific">Rubripirellula obstinata</name>
    <dbReference type="NCBI Taxonomy" id="406547"/>
    <lineage>
        <taxon>Bacteria</taxon>
        <taxon>Pseudomonadati</taxon>
        <taxon>Planctomycetota</taxon>
        <taxon>Planctomycetia</taxon>
        <taxon>Pirellulales</taxon>
        <taxon>Pirellulaceae</taxon>
        <taxon>Rubripirellula</taxon>
    </lineage>
</organism>
<evidence type="ECO:0000256" key="4">
    <source>
        <dbReference type="ARBA" id="ARBA00022679"/>
    </source>
</evidence>
<evidence type="ECO:0000259" key="10">
    <source>
        <dbReference type="PROSITE" id="PS50263"/>
    </source>
</evidence>